<gene>
    <name evidence="7" type="ORF">ACFPU1_06955</name>
</gene>
<evidence type="ECO:0000259" key="6">
    <source>
        <dbReference type="Pfam" id="PF03816"/>
    </source>
</evidence>
<sequence>MESEDKKKLFIFKPVFFLSSVSLLILAIIFTFYFQSFTQNEQMDHKGFANQANSTALADPPSGNEEIVLFVGLGKEDDDHVTPQTISLANYSQKEEKLRHALLLEDSYVSIPGGPDHKLKLAYSYGGIELLIETIEDHFGVNITYYALFPPKGMADLIDFLVPQGFNTKEMESRITSNIRLLDDPLPYLDVGQDLPDTLDGSQTVTLLHTLQGKENSYSRNKIREEIERTLFQVTLTLPNKEEISTLVNLLRNRSETNMSTSSMFSWVNNLVHTPYTELETGVFPLENTYQYETYSHAGDVITWDQTTNERAIEDFFKED</sequence>
<comment type="caution">
    <text evidence="7">The sequence shown here is derived from an EMBL/GenBank/DDBJ whole genome shotgun (WGS) entry which is preliminary data.</text>
</comment>
<name>A0ABW0YJB9_9BACI</name>
<dbReference type="PANTHER" id="PTHR33392">
    <property type="entry name" value="POLYISOPRENYL-TEICHOIC ACID--PEPTIDOGLYCAN TEICHOIC ACID TRANSFERASE TAGU"/>
    <property type="match status" value="1"/>
</dbReference>
<evidence type="ECO:0000313" key="7">
    <source>
        <dbReference type="EMBL" id="MFC5712515.1"/>
    </source>
</evidence>
<dbReference type="PANTHER" id="PTHR33392:SF6">
    <property type="entry name" value="POLYISOPRENYL-TEICHOIC ACID--PEPTIDOGLYCAN TEICHOIC ACID TRANSFERASE TAGU"/>
    <property type="match status" value="1"/>
</dbReference>
<dbReference type="Proteomes" id="UP001596142">
    <property type="component" value="Unassembled WGS sequence"/>
</dbReference>
<accession>A0ABW0YJB9</accession>
<dbReference type="EMBL" id="JBHSOZ010000003">
    <property type="protein sequence ID" value="MFC5712515.1"/>
    <property type="molecule type" value="Genomic_DNA"/>
</dbReference>
<dbReference type="InterPro" id="IPR050922">
    <property type="entry name" value="LytR/CpsA/Psr_CW_biosynth"/>
</dbReference>
<dbReference type="InterPro" id="IPR004474">
    <property type="entry name" value="LytR_CpsA_psr"/>
</dbReference>
<dbReference type="RefSeq" id="WP_385939679.1">
    <property type="nucleotide sequence ID" value="NZ_JBHSOZ010000003.1"/>
</dbReference>
<protein>
    <submittedName>
        <fullName evidence="7">LCP family protein</fullName>
    </submittedName>
</protein>
<evidence type="ECO:0000256" key="3">
    <source>
        <dbReference type="ARBA" id="ARBA00022968"/>
    </source>
</evidence>
<keyword evidence="4 5" id="KW-1133">Transmembrane helix</keyword>
<dbReference type="Pfam" id="PF03816">
    <property type="entry name" value="LytR_cpsA_psr"/>
    <property type="match status" value="1"/>
</dbReference>
<keyword evidence="8" id="KW-1185">Reference proteome</keyword>
<evidence type="ECO:0000256" key="1">
    <source>
        <dbReference type="ARBA" id="ARBA00006068"/>
    </source>
</evidence>
<evidence type="ECO:0000256" key="2">
    <source>
        <dbReference type="ARBA" id="ARBA00022692"/>
    </source>
</evidence>
<proteinExistence type="inferred from homology"/>
<keyword evidence="5" id="KW-0472">Membrane</keyword>
<comment type="similarity">
    <text evidence="1">Belongs to the LytR/CpsA/Psr (LCP) family.</text>
</comment>
<dbReference type="Gene3D" id="3.40.630.190">
    <property type="entry name" value="LCP protein"/>
    <property type="match status" value="1"/>
</dbReference>
<reference evidence="8" key="1">
    <citation type="journal article" date="2019" name="Int. J. Syst. Evol. Microbiol.">
        <title>The Global Catalogue of Microorganisms (GCM) 10K type strain sequencing project: providing services to taxonomists for standard genome sequencing and annotation.</title>
        <authorList>
            <consortium name="The Broad Institute Genomics Platform"/>
            <consortium name="The Broad Institute Genome Sequencing Center for Infectious Disease"/>
            <person name="Wu L."/>
            <person name="Ma J."/>
        </authorList>
    </citation>
    <scope>NUCLEOTIDE SEQUENCE [LARGE SCALE GENOMIC DNA]</scope>
    <source>
        <strain evidence="8">CECT 7184</strain>
    </source>
</reference>
<keyword evidence="3" id="KW-0735">Signal-anchor</keyword>
<evidence type="ECO:0000313" key="8">
    <source>
        <dbReference type="Proteomes" id="UP001596142"/>
    </source>
</evidence>
<organism evidence="7 8">
    <name type="scientific">Thalassorhabdus alkalitolerans</name>
    <dbReference type="NCBI Taxonomy" id="2282697"/>
    <lineage>
        <taxon>Bacteria</taxon>
        <taxon>Bacillati</taxon>
        <taxon>Bacillota</taxon>
        <taxon>Bacilli</taxon>
        <taxon>Bacillales</taxon>
        <taxon>Bacillaceae</taxon>
        <taxon>Thalassorhabdus</taxon>
    </lineage>
</organism>
<feature type="domain" description="Cell envelope-related transcriptional attenuator" evidence="6">
    <location>
        <begin position="85"/>
        <end position="162"/>
    </location>
</feature>
<evidence type="ECO:0000256" key="4">
    <source>
        <dbReference type="ARBA" id="ARBA00022989"/>
    </source>
</evidence>
<evidence type="ECO:0000256" key="5">
    <source>
        <dbReference type="SAM" id="Phobius"/>
    </source>
</evidence>
<feature type="transmembrane region" description="Helical" evidence="5">
    <location>
        <begin position="12"/>
        <end position="34"/>
    </location>
</feature>
<keyword evidence="2 5" id="KW-0812">Transmembrane</keyword>